<gene>
    <name evidence="1" type="primary">A02g500080.1_BraROA</name>
    <name evidence="1" type="ORF">IGI04_004287</name>
</gene>
<accession>A0ABQ7NBB5</accession>
<evidence type="ECO:0000313" key="2">
    <source>
        <dbReference type="Proteomes" id="UP000823674"/>
    </source>
</evidence>
<comment type="caution">
    <text evidence="1">The sequence shown here is derived from an EMBL/GenBank/DDBJ whole genome shotgun (WGS) entry which is preliminary data.</text>
</comment>
<evidence type="ECO:0000313" key="1">
    <source>
        <dbReference type="EMBL" id="KAG5407968.1"/>
    </source>
</evidence>
<protein>
    <submittedName>
        <fullName evidence="1">Uncharacterized protein</fullName>
    </submittedName>
</protein>
<keyword evidence="2" id="KW-1185">Reference proteome</keyword>
<proteinExistence type="predicted"/>
<organism evidence="1 2">
    <name type="scientific">Brassica rapa subsp. trilocularis</name>
    <dbReference type="NCBI Taxonomy" id="1813537"/>
    <lineage>
        <taxon>Eukaryota</taxon>
        <taxon>Viridiplantae</taxon>
        <taxon>Streptophyta</taxon>
        <taxon>Embryophyta</taxon>
        <taxon>Tracheophyta</taxon>
        <taxon>Spermatophyta</taxon>
        <taxon>Magnoliopsida</taxon>
        <taxon>eudicotyledons</taxon>
        <taxon>Gunneridae</taxon>
        <taxon>Pentapetalae</taxon>
        <taxon>rosids</taxon>
        <taxon>malvids</taxon>
        <taxon>Brassicales</taxon>
        <taxon>Brassicaceae</taxon>
        <taxon>Brassiceae</taxon>
        <taxon>Brassica</taxon>
    </lineage>
</organism>
<sequence length="87" mass="9891">MSFLALIHRLAASTKLQDVTSKLDYLQHLLATKLTCQTKELGMMNQIHRAWKRKEQLLTPPSVILADHSFRQIGSAVVNTHQVKVIQ</sequence>
<dbReference type="Proteomes" id="UP000823674">
    <property type="component" value="Chromosome A02"/>
</dbReference>
<reference evidence="1 2" key="1">
    <citation type="submission" date="2021-03" db="EMBL/GenBank/DDBJ databases">
        <authorList>
            <person name="King G.J."/>
            <person name="Bancroft I."/>
            <person name="Baten A."/>
            <person name="Bloomfield J."/>
            <person name="Borpatragohain P."/>
            <person name="He Z."/>
            <person name="Irish N."/>
            <person name="Irwin J."/>
            <person name="Liu K."/>
            <person name="Mauleon R.P."/>
            <person name="Moore J."/>
            <person name="Morris R."/>
            <person name="Ostergaard L."/>
            <person name="Wang B."/>
            <person name="Wells R."/>
        </authorList>
    </citation>
    <scope>NUCLEOTIDE SEQUENCE [LARGE SCALE GENOMIC DNA]</scope>
    <source>
        <strain evidence="1">R-o-18</strain>
        <tissue evidence="1">Leaf</tissue>
    </source>
</reference>
<dbReference type="EMBL" id="JADBGQ010000002">
    <property type="protein sequence ID" value="KAG5407968.1"/>
    <property type="molecule type" value="Genomic_DNA"/>
</dbReference>
<name>A0ABQ7NBB5_BRACM</name>